<dbReference type="SUPFAM" id="SSF53474">
    <property type="entry name" value="alpha/beta-Hydrolases"/>
    <property type="match status" value="1"/>
</dbReference>
<dbReference type="PANTHER" id="PTHR45527">
    <property type="entry name" value="NONRIBOSOMAL PEPTIDE SYNTHETASE"/>
    <property type="match status" value="1"/>
</dbReference>
<accession>A0A3D8MC86</accession>
<evidence type="ECO:0000313" key="2">
    <source>
        <dbReference type="EMBL" id="RDV28134.1"/>
    </source>
</evidence>
<dbReference type="Gene3D" id="3.40.50.1820">
    <property type="entry name" value="alpha/beta hydrolase"/>
    <property type="match status" value="1"/>
</dbReference>
<dbReference type="Gene3D" id="1.10.1200.10">
    <property type="entry name" value="ACP-like"/>
    <property type="match status" value="1"/>
</dbReference>
<dbReference type="InterPro" id="IPR036736">
    <property type="entry name" value="ACP-like_sf"/>
</dbReference>
<dbReference type="Pfam" id="PF00550">
    <property type="entry name" value="PP-binding"/>
    <property type="match status" value="1"/>
</dbReference>
<name>A0A3D8MC86_9ALTE</name>
<evidence type="ECO:0000313" key="3">
    <source>
        <dbReference type="Proteomes" id="UP000256561"/>
    </source>
</evidence>
<dbReference type="GO" id="GO:0031177">
    <property type="term" value="F:phosphopantetheine binding"/>
    <property type="evidence" value="ECO:0007669"/>
    <property type="project" value="TreeGrafter"/>
</dbReference>
<comment type="caution">
    <text evidence="2">The sequence shown here is derived from an EMBL/GenBank/DDBJ whole genome shotgun (WGS) entry which is preliminary data.</text>
</comment>
<dbReference type="PROSITE" id="PS00455">
    <property type="entry name" value="AMP_BINDING"/>
    <property type="match status" value="1"/>
</dbReference>
<dbReference type="Gene3D" id="3.30.300.30">
    <property type="match status" value="1"/>
</dbReference>
<dbReference type="Pfam" id="PF00975">
    <property type="entry name" value="Thioesterase"/>
    <property type="match status" value="1"/>
</dbReference>
<evidence type="ECO:0000259" key="1">
    <source>
        <dbReference type="PROSITE" id="PS50075"/>
    </source>
</evidence>
<feature type="domain" description="Carrier" evidence="1">
    <location>
        <begin position="530"/>
        <end position="605"/>
    </location>
</feature>
<dbReference type="InterPro" id="IPR045851">
    <property type="entry name" value="AMP-bd_C_sf"/>
</dbReference>
<dbReference type="GO" id="GO:0043041">
    <property type="term" value="P:amino acid activation for nonribosomal peptide biosynthetic process"/>
    <property type="evidence" value="ECO:0007669"/>
    <property type="project" value="TreeGrafter"/>
</dbReference>
<dbReference type="InterPro" id="IPR009081">
    <property type="entry name" value="PP-bd_ACP"/>
</dbReference>
<dbReference type="PROSITE" id="PS50075">
    <property type="entry name" value="CARRIER"/>
    <property type="match status" value="1"/>
</dbReference>
<dbReference type="InterPro" id="IPR000873">
    <property type="entry name" value="AMP-dep_synth/lig_dom"/>
</dbReference>
<dbReference type="GO" id="GO:0044550">
    <property type="term" value="P:secondary metabolite biosynthetic process"/>
    <property type="evidence" value="ECO:0007669"/>
    <property type="project" value="TreeGrafter"/>
</dbReference>
<dbReference type="InterPro" id="IPR025110">
    <property type="entry name" value="AMP-bd_C"/>
</dbReference>
<organism evidence="2 3">
    <name type="scientific">Alteromonas aestuariivivens</name>
    <dbReference type="NCBI Taxonomy" id="1938339"/>
    <lineage>
        <taxon>Bacteria</taxon>
        <taxon>Pseudomonadati</taxon>
        <taxon>Pseudomonadota</taxon>
        <taxon>Gammaproteobacteria</taxon>
        <taxon>Alteromonadales</taxon>
        <taxon>Alteromonadaceae</taxon>
        <taxon>Alteromonas/Salinimonas group</taxon>
        <taxon>Alteromonas</taxon>
    </lineage>
</organism>
<reference evidence="3" key="1">
    <citation type="submission" date="2018-08" db="EMBL/GenBank/DDBJ databases">
        <authorList>
            <person name="Zhang J."/>
            <person name="Du Z.-J."/>
        </authorList>
    </citation>
    <scope>NUCLEOTIDE SEQUENCE [LARGE SCALE GENOMIC DNA]</scope>
    <source>
        <strain evidence="3">KCTC 52655</strain>
    </source>
</reference>
<sequence>MQLIFEERSSAVEVDGDHNLLRVVFENVIAKPDHIAACDSKKSITYMQLWQSSLALAKALKGCGVCKASSVVVLLDHNADSITSMLSVFMLGAVYVPLDVFSTQKSLRDILTRLSPSAVICSDNHSDLIARLDIPVVTKIDYAISLADIELLEYPDDIEEVGPQDLSHMFFTSGTTGVSKGVVSTYAALHQYIGSAMAEFGFSQQDRFLSIARPSFSISLFEILVPVVAGAGVHVLSRREVLDLSLLSKSLTNVTTAHIGPGLLRLLLKHLEKIGHVNGEYVNLRHLSSGGDVVPQDLLTEASKLFSNAEVFILYGCTEINCMGTVYKFIPGGESWIGRVGKPMKGVQLRLLDDTGVAVEKGEVGSVHFISAGLAKQYFQDSVLTKRKFHVMHGGERIYDSGDLGRITESGDLELVGRSDFQVKVRGMRVEILAVEKAIRAYDCVEDCMVVGEPEDSGVVSLNAYLVLNNSMPFNLEIFRNYLRATLNDFMIPNKIYKTPKLPLNKNLKLDRSKVPEQAEFLIPCRKNSSGTDEKSKLLSEIWQEVLGTEAVNSEDRFFDVGGDSLTAVSMIAKIMDVYNVTLSFDDFIENPSFQVLVDKLEGIPALKGSGVVKLKSGDAGLPPVILICGAIIYKDLVDALDVKNEVYVIYLDEEVDLILYGDKSNSYRKASKFEYIASRYLEKIDNINIENGCFLGGHSFGGILALEIASTIEMRGVRVYGVYLFDSLIPNYFSLQGPIRKSLAYLRKKQLLITSIIKNKMLKIKDSKISNKALLMAHVDASSGFSFPQIAAKIVLFRAKSRWLLDPDVKDLGWSPYYPELIVKDVDGCHMGIMESDNVHQIAGDIINDSKLYLPKMKDRLWET</sequence>
<dbReference type="Pfam" id="PF13193">
    <property type="entry name" value="AMP-binding_C"/>
    <property type="match status" value="1"/>
</dbReference>
<dbReference type="AlphaFoldDB" id="A0A3D8MC86"/>
<dbReference type="InterPro" id="IPR029058">
    <property type="entry name" value="AB_hydrolase_fold"/>
</dbReference>
<dbReference type="GO" id="GO:0005737">
    <property type="term" value="C:cytoplasm"/>
    <property type="evidence" value="ECO:0007669"/>
    <property type="project" value="TreeGrafter"/>
</dbReference>
<dbReference type="SUPFAM" id="SSF56801">
    <property type="entry name" value="Acetyl-CoA synthetase-like"/>
    <property type="match status" value="1"/>
</dbReference>
<dbReference type="SUPFAM" id="SSF47336">
    <property type="entry name" value="ACP-like"/>
    <property type="match status" value="1"/>
</dbReference>
<dbReference type="OrthoDB" id="9803968at2"/>
<dbReference type="EMBL" id="QRHA01000002">
    <property type="protein sequence ID" value="RDV28134.1"/>
    <property type="molecule type" value="Genomic_DNA"/>
</dbReference>
<proteinExistence type="predicted"/>
<keyword evidence="3" id="KW-1185">Reference proteome</keyword>
<dbReference type="InterPro" id="IPR020845">
    <property type="entry name" value="AMP-binding_CS"/>
</dbReference>
<dbReference type="InterPro" id="IPR001031">
    <property type="entry name" value="Thioesterase"/>
</dbReference>
<dbReference type="PANTHER" id="PTHR45527:SF1">
    <property type="entry name" value="FATTY ACID SYNTHASE"/>
    <property type="match status" value="1"/>
</dbReference>
<gene>
    <name evidence="2" type="ORF">DXV75_04005</name>
</gene>
<dbReference type="InterPro" id="IPR042099">
    <property type="entry name" value="ANL_N_sf"/>
</dbReference>
<protein>
    <recommendedName>
        <fullName evidence="1">Carrier domain-containing protein</fullName>
    </recommendedName>
</protein>
<dbReference type="Pfam" id="PF00501">
    <property type="entry name" value="AMP-binding"/>
    <property type="match status" value="1"/>
</dbReference>
<dbReference type="Proteomes" id="UP000256561">
    <property type="component" value="Unassembled WGS sequence"/>
</dbReference>
<dbReference type="Gene3D" id="3.40.50.12780">
    <property type="entry name" value="N-terminal domain of ligase-like"/>
    <property type="match status" value="1"/>
</dbReference>